<gene>
    <name evidence="1" type="ORF">DSLASN_20120</name>
</gene>
<name>A0ABM7PFL8_9BACT</name>
<evidence type="ECO:0000313" key="1">
    <source>
        <dbReference type="EMBL" id="BCS96380.1"/>
    </source>
</evidence>
<protein>
    <submittedName>
        <fullName evidence="1">Uncharacterized protein</fullName>
    </submittedName>
</protein>
<accession>A0ABM7PFL8</accession>
<proteinExistence type="predicted"/>
<keyword evidence="2" id="KW-1185">Reference proteome</keyword>
<evidence type="ECO:0000313" key="2">
    <source>
        <dbReference type="Proteomes" id="UP001320148"/>
    </source>
</evidence>
<dbReference type="EMBL" id="AP024488">
    <property type="protein sequence ID" value="BCS96380.1"/>
    <property type="molecule type" value="Genomic_DNA"/>
</dbReference>
<reference evidence="1 2" key="1">
    <citation type="submission" date="2021-02" db="EMBL/GenBank/DDBJ databases">
        <title>Complete genome of Desulfoluna sp. strain ASN36.</title>
        <authorList>
            <person name="Takahashi A."/>
            <person name="Kojima H."/>
            <person name="Fukui M."/>
        </authorList>
    </citation>
    <scope>NUCLEOTIDE SEQUENCE [LARGE SCALE GENOMIC DNA]</scope>
    <source>
        <strain evidence="1 2">ASN36</strain>
    </source>
</reference>
<sequence>MFLLRDDDSECELSRIINGLTPSPPVPEYKAPGVLVSGWLGANNVALGNDWFNKYNWNIYA</sequence>
<organism evidence="1 2">
    <name type="scientific">Desulfoluna limicola</name>
    <dbReference type="NCBI Taxonomy" id="2810562"/>
    <lineage>
        <taxon>Bacteria</taxon>
        <taxon>Pseudomonadati</taxon>
        <taxon>Thermodesulfobacteriota</taxon>
        <taxon>Desulfobacteria</taxon>
        <taxon>Desulfobacterales</taxon>
        <taxon>Desulfolunaceae</taxon>
        <taxon>Desulfoluna</taxon>
    </lineage>
</organism>
<dbReference type="Proteomes" id="UP001320148">
    <property type="component" value="Chromosome"/>
</dbReference>